<evidence type="ECO:0000256" key="5">
    <source>
        <dbReference type="SAM" id="SignalP"/>
    </source>
</evidence>
<dbReference type="InterPro" id="IPR036034">
    <property type="entry name" value="PDZ_sf"/>
</dbReference>
<dbReference type="PANTHER" id="PTHR22939">
    <property type="entry name" value="SERINE PROTEASE FAMILY S1C HTRA-RELATED"/>
    <property type="match status" value="1"/>
</dbReference>
<feature type="chain" id="PRO_5015702473" evidence="5">
    <location>
        <begin position="29"/>
        <end position="349"/>
    </location>
</feature>
<accession>A0A2S5SZ71</accession>
<dbReference type="Pfam" id="PF13365">
    <property type="entry name" value="Trypsin_2"/>
    <property type="match status" value="1"/>
</dbReference>
<dbReference type="PANTHER" id="PTHR22939:SF129">
    <property type="entry name" value="SERINE PROTEASE HTRA2, MITOCHONDRIAL"/>
    <property type="match status" value="1"/>
</dbReference>
<dbReference type="GO" id="GO:0006508">
    <property type="term" value="P:proteolysis"/>
    <property type="evidence" value="ECO:0007669"/>
    <property type="project" value="UniProtKB-KW"/>
</dbReference>
<dbReference type="Gene3D" id="2.40.10.120">
    <property type="match status" value="1"/>
</dbReference>
<keyword evidence="4" id="KW-0720">Serine protease</keyword>
<dbReference type="Gene3D" id="2.30.42.10">
    <property type="match status" value="1"/>
</dbReference>
<dbReference type="Pfam" id="PF13180">
    <property type="entry name" value="PDZ_2"/>
    <property type="match status" value="1"/>
</dbReference>
<evidence type="ECO:0000256" key="1">
    <source>
        <dbReference type="ARBA" id="ARBA00010541"/>
    </source>
</evidence>
<proteinExistence type="inferred from homology"/>
<dbReference type="RefSeq" id="WP_104300025.1">
    <property type="nucleotide sequence ID" value="NZ_PSNX01000001.1"/>
</dbReference>
<evidence type="ECO:0000256" key="4">
    <source>
        <dbReference type="ARBA" id="ARBA00022825"/>
    </source>
</evidence>
<evidence type="ECO:0000313" key="8">
    <source>
        <dbReference type="Proteomes" id="UP000238605"/>
    </source>
</evidence>
<keyword evidence="2 7" id="KW-0645">Protease</keyword>
<dbReference type="GO" id="GO:0004252">
    <property type="term" value="F:serine-type endopeptidase activity"/>
    <property type="evidence" value="ECO:0007669"/>
    <property type="project" value="InterPro"/>
</dbReference>
<dbReference type="InterPro" id="IPR001478">
    <property type="entry name" value="PDZ"/>
</dbReference>
<feature type="signal peptide" evidence="5">
    <location>
        <begin position="1"/>
        <end position="28"/>
    </location>
</feature>
<feature type="domain" description="PDZ" evidence="6">
    <location>
        <begin position="241"/>
        <end position="302"/>
    </location>
</feature>
<dbReference type="InterPro" id="IPR009003">
    <property type="entry name" value="Peptidase_S1_PA"/>
</dbReference>
<dbReference type="PROSITE" id="PS50106">
    <property type="entry name" value="PDZ"/>
    <property type="match status" value="1"/>
</dbReference>
<dbReference type="SUPFAM" id="SSF50494">
    <property type="entry name" value="Trypsin-like serine proteases"/>
    <property type="match status" value="1"/>
</dbReference>
<dbReference type="PRINTS" id="PR00834">
    <property type="entry name" value="PROTEASES2C"/>
</dbReference>
<evidence type="ECO:0000259" key="6">
    <source>
        <dbReference type="PROSITE" id="PS50106"/>
    </source>
</evidence>
<dbReference type="SUPFAM" id="SSF50156">
    <property type="entry name" value="PDZ domain-like"/>
    <property type="match status" value="1"/>
</dbReference>
<keyword evidence="5" id="KW-0732">Signal</keyword>
<dbReference type="SMART" id="SM00228">
    <property type="entry name" value="PDZ"/>
    <property type="match status" value="1"/>
</dbReference>
<dbReference type="EMBL" id="PSNX01000001">
    <property type="protein sequence ID" value="PPE68051.1"/>
    <property type="molecule type" value="Genomic_DNA"/>
</dbReference>
<dbReference type="InterPro" id="IPR001940">
    <property type="entry name" value="Peptidase_S1C"/>
</dbReference>
<protein>
    <submittedName>
        <fullName evidence="7">Serine protease</fullName>
    </submittedName>
</protein>
<evidence type="ECO:0000313" key="7">
    <source>
        <dbReference type="EMBL" id="PPE68051.1"/>
    </source>
</evidence>
<comment type="similarity">
    <text evidence="1">Belongs to the peptidase S1C family.</text>
</comment>
<organism evidence="7 8">
    <name type="scientific">Caldimonas caldifontis</name>
    <dbReference type="NCBI Taxonomy" id="1452508"/>
    <lineage>
        <taxon>Bacteria</taxon>
        <taxon>Pseudomonadati</taxon>
        <taxon>Pseudomonadota</taxon>
        <taxon>Betaproteobacteria</taxon>
        <taxon>Burkholderiales</taxon>
        <taxon>Sphaerotilaceae</taxon>
        <taxon>Caldimonas</taxon>
    </lineage>
</organism>
<keyword evidence="3" id="KW-0378">Hydrolase</keyword>
<sequence>MRALPRPSLWGLTLAAATLLALATATRAQTPPNAEAASVAGSPAQIAALERARDAVVGLRIRVARDARSAASLGTVREGSGVVIGNDDLVLTIGYLVLEAERVDVRTGAGRTLPARVLAYDLATGFGLVQPLVPLGVTAAPLGRSTGTPADEPYMIVSGGDDGGISLAQLVSQRAFSGYWEYHIEGALFTSPPRTDHSGAALFNARGELVGIGSLLLSDTGAGTRRPGNMFVPVDLLKPVMAELRERGASRQSTRAWLGLNCVEAGGAVQVMRVTEESPAEEAGLAPGDRILSIDGTAVQNLEGLYKRLWEGGPPEREVTLEVARGPVVRTVKVQSMDRMKHLRGAQGI</sequence>
<evidence type="ECO:0000256" key="2">
    <source>
        <dbReference type="ARBA" id="ARBA00022670"/>
    </source>
</evidence>
<comment type="caution">
    <text evidence="7">The sequence shown here is derived from an EMBL/GenBank/DDBJ whole genome shotgun (WGS) entry which is preliminary data.</text>
</comment>
<name>A0A2S5SZ71_9BURK</name>
<evidence type="ECO:0000256" key="3">
    <source>
        <dbReference type="ARBA" id="ARBA00022801"/>
    </source>
</evidence>
<keyword evidence="8" id="KW-1185">Reference proteome</keyword>
<dbReference type="AlphaFoldDB" id="A0A2S5SZ71"/>
<dbReference type="Proteomes" id="UP000238605">
    <property type="component" value="Unassembled WGS sequence"/>
</dbReference>
<gene>
    <name evidence="7" type="ORF">C1704_00810</name>
</gene>
<dbReference type="OrthoDB" id="8678832at2"/>
<reference evidence="7 8" key="1">
    <citation type="submission" date="2018-02" db="EMBL/GenBank/DDBJ databases">
        <title>Reclassifiation of [Polyangium] brachysporum DSM 7029 as Guopingzhaonella breviflexa gen. nov., sp. nov., a member of the family Comamonadaceae.</title>
        <authorList>
            <person name="Tang B."/>
        </authorList>
    </citation>
    <scope>NUCLEOTIDE SEQUENCE [LARGE SCALE GENOMIC DNA]</scope>
    <source>
        <strain evidence="7 8">BCRC 80649</strain>
    </source>
</reference>